<proteinExistence type="predicted"/>
<organism evidence="2 3">
    <name type="scientific">Roseibium aggregatum</name>
    <dbReference type="NCBI Taxonomy" id="187304"/>
    <lineage>
        <taxon>Bacteria</taxon>
        <taxon>Pseudomonadati</taxon>
        <taxon>Pseudomonadota</taxon>
        <taxon>Alphaproteobacteria</taxon>
        <taxon>Hyphomicrobiales</taxon>
        <taxon>Stappiaceae</taxon>
        <taxon>Roseibium</taxon>
    </lineage>
</organism>
<dbReference type="Proteomes" id="UP000664096">
    <property type="component" value="Unassembled WGS sequence"/>
</dbReference>
<comment type="caution">
    <text evidence="2">The sequence shown here is derived from an EMBL/GenBank/DDBJ whole genome shotgun (WGS) entry which is preliminary data.</text>
</comment>
<evidence type="ECO:0000313" key="2">
    <source>
        <dbReference type="EMBL" id="MBN9668916.1"/>
    </source>
</evidence>
<dbReference type="GO" id="GO:0016301">
    <property type="term" value="F:kinase activity"/>
    <property type="evidence" value="ECO:0007669"/>
    <property type="project" value="InterPro"/>
</dbReference>
<dbReference type="InterPro" id="IPR027417">
    <property type="entry name" value="P-loop_NTPase"/>
</dbReference>
<feature type="domain" description="Phosphoribulokinase/uridine kinase" evidence="1">
    <location>
        <begin position="29"/>
        <end position="180"/>
    </location>
</feature>
<dbReference type="InterPro" id="IPR006083">
    <property type="entry name" value="PRK/URK"/>
</dbReference>
<name>A0A939EA09_9HYPH</name>
<evidence type="ECO:0000313" key="3">
    <source>
        <dbReference type="Proteomes" id="UP000664096"/>
    </source>
</evidence>
<dbReference type="SUPFAM" id="SSF52540">
    <property type="entry name" value="P-loop containing nucleoside triphosphate hydrolases"/>
    <property type="match status" value="1"/>
</dbReference>
<dbReference type="GO" id="GO:0005524">
    <property type="term" value="F:ATP binding"/>
    <property type="evidence" value="ECO:0007669"/>
    <property type="project" value="InterPro"/>
</dbReference>
<accession>A0A939EA09</accession>
<gene>
    <name evidence="2" type="ORF">JF539_01120</name>
</gene>
<sequence length="218" mass="24031">MQANTAAVRSAEELVRHLEAKVCGTEVLVVGVCGVAGAGKTTLCHQLVEACSFDAVRLDCDRFSSLSHAERQARIREAKAEGNRDRIELTENPRNWYSFTDIIAAIRDLRSCRVHTSHRAWNKKTGELDDTYQVTLAEAGPSMLFCDCIYLLHPAIRTELDVAVLVDTPGSLVAERGLLRSKGNSALAAYGETLRRKYSVPYFKTFGGHADLIYRAGS</sequence>
<evidence type="ECO:0000259" key="1">
    <source>
        <dbReference type="Pfam" id="PF00485"/>
    </source>
</evidence>
<reference evidence="2" key="1">
    <citation type="submission" date="2020-12" db="EMBL/GenBank/DDBJ databases">
        <title>Oil enriched cultivation method for isolating marine PHA-producing bacteria.</title>
        <authorList>
            <person name="Zheng W."/>
            <person name="Yu S."/>
            <person name="Huang Y."/>
        </authorList>
    </citation>
    <scope>NUCLEOTIDE SEQUENCE</scope>
    <source>
        <strain evidence="2">SY-2-12</strain>
    </source>
</reference>
<protein>
    <recommendedName>
        <fullName evidence="1">Phosphoribulokinase/uridine kinase domain-containing protein</fullName>
    </recommendedName>
</protein>
<dbReference type="Pfam" id="PF00485">
    <property type="entry name" value="PRK"/>
    <property type="match status" value="1"/>
</dbReference>
<dbReference type="AlphaFoldDB" id="A0A939EA09"/>
<dbReference type="RefSeq" id="WP_207138318.1">
    <property type="nucleotide sequence ID" value="NZ_JAEKJZ010000001.1"/>
</dbReference>
<dbReference type="EMBL" id="JAEKJZ010000001">
    <property type="protein sequence ID" value="MBN9668916.1"/>
    <property type="molecule type" value="Genomic_DNA"/>
</dbReference>
<dbReference type="Gene3D" id="3.40.50.300">
    <property type="entry name" value="P-loop containing nucleotide triphosphate hydrolases"/>
    <property type="match status" value="1"/>
</dbReference>